<keyword evidence="2" id="KW-0677">Repeat</keyword>
<keyword evidence="4" id="KW-0238">DNA-binding</keyword>
<dbReference type="InterPro" id="IPR044810">
    <property type="entry name" value="WRKY_plant"/>
</dbReference>
<evidence type="ECO:0000256" key="4">
    <source>
        <dbReference type="ARBA" id="ARBA00023125"/>
    </source>
</evidence>
<dbReference type="SMART" id="SM00774">
    <property type="entry name" value="WRKY"/>
    <property type="match status" value="1"/>
</dbReference>
<keyword evidence="5" id="KW-0804">Transcription</keyword>
<keyword evidence="9" id="KW-1185">Reference proteome</keyword>
<dbReference type="EMBL" id="CAJGYO010000013">
    <property type="protein sequence ID" value="CAD6265878.1"/>
    <property type="molecule type" value="Genomic_DNA"/>
</dbReference>
<evidence type="ECO:0000313" key="9">
    <source>
        <dbReference type="Proteomes" id="UP000604825"/>
    </source>
</evidence>
<dbReference type="FunFam" id="2.20.25.80:FF:000006">
    <property type="entry name" value="WRKY transcription factor"/>
    <property type="match status" value="1"/>
</dbReference>
<dbReference type="InterPro" id="IPR036576">
    <property type="entry name" value="WRKY_dom_sf"/>
</dbReference>
<dbReference type="AlphaFoldDB" id="A0A811R7A2"/>
<dbReference type="PANTHER" id="PTHR31221:SF360">
    <property type="entry name" value="WRKY DOMAIN-CONTAINING PROTEIN"/>
    <property type="match status" value="1"/>
</dbReference>
<dbReference type="GO" id="GO:0043565">
    <property type="term" value="F:sequence-specific DNA binding"/>
    <property type="evidence" value="ECO:0007669"/>
    <property type="project" value="InterPro"/>
</dbReference>
<name>A0A811R7A2_9POAL</name>
<feature type="domain" description="WRKY" evidence="7">
    <location>
        <begin position="105"/>
        <end position="169"/>
    </location>
</feature>
<accession>A0A811R7A2</accession>
<evidence type="ECO:0000256" key="5">
    <source>
        <dbReference type="ARBA" id="ARBA00023163"/>
    </source>
</evidence>
<dbReference type="Gene3D" id="2.20.25.80">
    <property type="entry name" value="WRKY domain"/>
    <property type="match status" value="1"/>
</dbReference>
<sequence length="200" mass="22211">MQPHEKVVVLKPVVSRPFSRFRPFPKVLQDFNATCSPTITIPEEIELIRPKATQLASLPGNLPTQIAATIDAGSDAISEEVEVNAEHFTCCEHVTACQTAGRNGVRSRLSLDGYNWRKYGQKKVKGSEFPRSYYKCTHPSCPVKRKVETTVDGQIAEIVYSGEHNHLKPGKPCSPRKPLSSTSTEVVMCDMHGIDDTMQE</sequence>
<evidence type="ECO:0000313" key="8">
    <source>
        <dbReference type="EMBL" id="CAD6265878.1"/>
    </source>
</evidence>
<dbReference type="InterPro" id="IPR003657">
    <property type="entry name" value="WRKY_dom"/>
</dbReference>
<dbReference type="PROSITE" id="PS50811">
    <property type="entry name" value="WRKY"/>
    <property type="match status" value="1"/>
</dbReference>
<dbReference type="Proteomes" id="UP000604825">
    <property type="component" value="Unassembled WGS sequence"/>
</dbReference>
<evidence type="ECO:0000256" key="2">
    <source>
        <dbReference type="ARBA" id="ARBA00022737"/>
    </source>
</evidence>
<proteinExistence type="predicted"/>
<dbReference type="OrthoDB" id="5065855at2759"/>
<evidence type="ECO:0000256" key="6">
    <source>
        <dbReference type="ARBA" id="ARBA00023242"/>
    </source>
</evidence>
<dbReference type="GO" id="GO:0005634">
    <property type="term" value="C:nucleus"/>
    <property type="evidence" value="ECO:0007669"/>
    <property type="project" value="UniProtKB-SubCell"/>
</dbReference>
<evidence type="ECO:0000259" key="7">
    <source>
        <dbReference type="PROSITE" id="PS50811"/>
    </source>
</evidence>
<dbReference type="PANTHER" id="PTHR31221">
    <property type="entry name" value="WRKY TRANSCRIPTION FACTOR PROTEIN 1-RELATED"/>
    <property type="match status" value="1"/>
</dbReference>
<dbReference type="SUPFAM" id="SSF118290">
    <property type="entry name" value="WRKY DNA-binding domain"/>
    <property type="match status" value="1"/>
</dbReference>
<evidence type="ECO:0000256" key="3">
    <source>
        <dbReference type="ARBA" id="ARBA00023015"/>
    </source>
</evidence>
<keyword evidence="6" id="KW-0539">Nucleus</keyword>
<dbReference type="Pfam" id="PF03106">
    <property type="entry name" value="WRKY"/>
    <property type="match status" value="1"/>
</dbReference>
<keyword evidence="3" id="KW-0805">Transcription regulation</keyword>
<evidence type="ECO:0000256" key="1">
    <source>
        <dbReference type="ARBA" id="ARBA00004123"/>
    </source>
</evidence>
<dbReference type="GO" id="GO:0003700">
    <property type="term" value="F:DNA-binding transcription factor activity"/>
    <property type="evidence" value="ECO:0007669"/>
    <property type="project" value="InterPro"/>
</dbReference>
<comment type="subcellular location">
    <subcellularLocation>
        <location evidence="1">Nucleus</location>
    </subcellularLocation>
</comment>
<protein>
    <recommendedName>
        <fullName evidence="7">WRKY domain-containing protein</fullName>
    </recommendedName>
</protein>
<organism evidence="8 9">
    <name type="scientific">Miscanthus lutarioriparius</name>
    <dbReference type="NCBI Taxonomy" id="422564"/>
    <lineage>
        <taxon>Eukaryota</taxon>
        <taxon>Viridiplantae</taxon>
        <taxon>Streptophyta</taxon>
        <taxon>Embryophyta</taxon>
        <taxon>Tracheophyta</taxon>
        <taxon>Spermatophyta</taxon>
        <taxon>Magnoliopsida</taxon>
        <taxon>Liliopsida</taxon>
        <taxon>Poales</taxon>
        <taxon>Poaceae</taxon>
        <taxon>PACMAD clade</taxon>
        <taxon>Panicoideae</taxon>
        <taxon>Andropogonodae</taxon>
        <taxon>Andropogoneae</taxon>
        <taxon>Saccharinae</taxon>
        <taxon>Miscanthus</taxon>
    </lineage>
</organism>
<gene>
    <name evidence="8" type="ORF">NCGR_LOCUS49183</name>
</gene>
<reference evidence="8" key="1">
    <citation type="submission" date="2020-10" db="EMBL/GenBank/DDBJ databases">
        <authorList>
            <person name="Han B."/>
            <person name="Lu T."/>
            <person name="Zhao Q."/>
            <person name="Huang X."/>
            <person name="Zhao Y."/>
        </authorList>
    </citation>
    <scope>NUCLEOTIDE SEQUENCE</scope>
</reference>
<comment type="caution">
    <text evidence="8">The sequence shown here is derived from an EMBL/GenBank/DDBJ whole genome shotgun (WGS) entry which is preliminary data.</text>
</comment>